<organism evidence="3 4">
    <name type="scientific">Lentinus brumalis</name>
    <dbReference type="NCBI Taxonomy" id="2498619"/>
    <lineage>
        <taxon>Eukaryota</taxon>
        <taxon>Fungi</taxon>
        <taxon>Dikarya</taxon>
        <taxon>Basidiomycota</taxon>
        <taxon>Agaricomycotina</taxon>
        <taxon>Agaricomycetes</taxon>
        <taxon>Polyporales</taxon>
        <taxon>Polyporaceae</taxon>
        <taxon>Lentinus</taxon>
    </lineage>
</organism>
<gene>
    <name evidence="3" type="ORF">OH76DRAFT_1503405</name>
</gene>
<accession>A0A371DGG3</accession>
<evidence type="ECO:0000313" key="4">
    <source>
        <dbReference type="Proteomes" id="UP000256964"/>
    </source>
</evidence>
<sequence length="174" mass="18400">MTITTKTSLAAFCVLLFSLAGLGEARRVGCNSYSDSVSSVSIADAFTGSALSGNDASLSADYADSRWLQQDALQWPSRISARLSADNVHAQLGTTTRGRNSLGKRASKTYPRDLDMRPTPEPTVQIADLRCVLGSGGRSTTCCGARWDEETARWEVDEEVQRAAGGGAFSAGAS</sequence>
<reference evidence="3 4" key="1">
    <citation type="journal article" date="2018" name="Biotechnol. Biofuels">
        <title>Integrative visual omics of the white-rot fungus Polyporus brumalis exposes the biotechnological potential of its oxidative enzymes for delignifying raw plant biomass.</title>
        <authorList>
            <person name="Miyauchi S."/>
            <person name="Rancon A."/>
            <person name="Drula E."/>
            <person name="Hage H."/>
            <person name="Chaduli D."/>
            <person name="Favel A."/>
            <person name="Grisel S."/>
            <person name="Henrissat B."/>
            <person name="Herpoel-Gimbert I."/>
            <person name="Ruiz-Duenas F.J."/>
            <person name="Chevret D."/>
            <person name="Hainaut M."/>
            <person name="Lin J."/>
            <person name="Wang M."/>
            <person name="Pangilinan J."/>
            <person name="Lipzen A."/>
            <person name="Lesage-Meessen L."/>
            <person name="Navarro D."/>
            <person name="Riley R."/>
            <person name="Grigoriev I.V."/>
            <person name="Zhou S."/>
            <person name="Raouche S."/>
            <person name="Rosso M.N."/>
        </authorList>
    </citation>
    <scope>NUCLEOTIDE SEQUENCE [LARGE SCALE GENOMIC DNA]</scope>
    <source>
        <strain evidence="3 4">BRFM 1820</strain>
    </source>
</reference>
<keyword evidence="2" id="KW-0732">Signal</keyword>
<protein>
    <submittedName>
        <fullName evidence="3">Uncharacterized protein</fullName>
    </submittedName>
</protein>
<dbReference type="AlphaFoldDB" id="A0A371DGG3"/>
<evidence type="ECO:0000256" key="2">
    <source>
        <dbReference type="SAM" id="SignalP"/>
    </source>
</evidence>
<evidence type="ECO:0000313" key="3">
    <source>
        <dbReference type="EMBL" id="RDX51644.1"/>
    </source>
</evidence>
<feature type="signal peptide" evidence="2">
    <location>
        <begin position="1"/>
        <end position="25"/>
    </location>
</feature>
<evidence type="ECO:0000256" key="1">
    <source>
        <dbReference type="SAM" id="MobiDB-lite"/>
    </source>
</evidence>
<dbReference type="Proteomes" id="UP000256964">
    <property type="component" value="Unassembled WGS sequence"/>
</dbReference>
<feature type="chain" id="PRO_5016680778" evidence="2">
    <location>
        <begin position="26"/>
        <end position="174"/>
    </location>
</feature>
<keyword evidence="4" id="KW-1185">Reference proteome</keyword>
<proteinExistence type="predicted"/>
<dbReference type="EMBL" id="KZ857393">
    <property type="protein sequence ID" value="RDX51644.1"/>
    <property type="molecule type" value="Genomic_DNA"/>
</dbReference>
<feature type="region of interest" description="Disordered" evidence="1">
    <location>
        <begin position="94"/>
        <end position="120"/>
    </location>
</feature>
<name>A0A371DGG3_9APHY</name>